<name>A0A0C3FI84_PILCF</name>
<sequence length="55" mass="6332">SEVYGRLLLLEKLGYPLWYPDLDENLSHEYRDQGIRIGDVGIITGAGQFDFQFNV</sequence>
<gene>
    <name evidence="1" type="ORF">PILCRDRAFT_48436</name>
</gene>
<evidence type="ECO:0000313" key="2">
    <source>
        <dbReference type="Proteomes" id="UP000054166"/>
    </source>
</evidence>
<reference evidence="2" key="2">
    <citation type="submission" date="2015-01" db="EMBL/GenBank/DDBJ databases">
        <title>Evolutionary Origins and Diversification of the Mycorrhizal Mutualists.</title>
        <authorList>
            <consortium name="DOE Joint Genome Institute"/>
            <consortium name="Mycorrhizal Genomics Consortium"/>
            <person name="Kohler A."/>
            <person name="Kuo A."/>
            <person name="Nagy L.G."/>
            <person name="Floudas D."/>
            <person name="Copeland A."/>
            <person name="Barry K.W."/>
            <person name="Cichocki N."/>
            <person name="Veneault-Fourrey C."/>
            <person name="LaButti K."/>
            <person name="Lindquist E.A."/>
            <person name="Lipzen A."/>
            <person name="Lundell T."/>
            <person name="Morin E."/>
            <person name="Murat C."/>
            <person name="Riley R."/>
            <person name="Ohm R."/>
            <person name="Sun H."/>
            <person name="Tunlid A."/>
            <person name="Henrissat B."/>
            <person name="Grigoriev I.V."/>
            <person name="Hibbett D.S."/>
            <person name="Martin F."/>
        </authorList>
    </citation>
    <scope>NUCLEOTIDE SEQUENCE [LARGE SCALE GENOMIC DNA]</scope>
    <source>
        <strain evidence="2">F 1598</strain>
    </source>
</reference>
<dbReference type="AlphaFoldDB" id="A0A0C3FI84"/>
<dbReference type="EMBL" id="KN833010">
    <property type="protein sequence ID" value="KIM79349.1"/>
    <property type="molecule type" value="Genomic_DNA"/>
</dbReference>
<feature type="non-terminal residue" evidence="1">
    <location>
        <position position="55"/>
    </location>
</feature>
<proteinExistence type="predicted"/>
<keyword evidence="2" id="KW-1185">Reference proteome</keyword>
<reference evidence="1 2" key="1">
    <citation type="submission" date="2014-04" db="EMBL/GenBank/DDBJ databases">
        <authorList>
            <consortium name="DOE Joint Genome Institute"/>
            <person name="Kuo A."/>
            <person name="Tarkka M."/>
            <person name="Buscot F."/>
            <person name="Kohler A."/>
            <person name="Nagy L.G."/>
            <person name="Floudas D."/>
            <person name="Copeland A."/>
            <person name="Barry K.W."/>
            <person name="Cichocki N."/>
            <person name="Veneault-Fourrey C."/>
            <person name="LaButti K."/>
            <person name="Lindquist E.A."/>
            <person name="Lipzen A."/>
            <person name="Lundell T."/>
            <person name="Morin E."/>
            <person name="Murat C."/>
            <person name="Sun H."/>
            <person name="Tunlid A."/>
            <person name="Henrissat B."/>
            <person name="Grigoriev I.V."/>
            <person name="Hibbett D.S."/>
            <person name="Martin F."/>
            <person name="Nordberg H.P."/>
            <person name="Cantor M.N."/>
            <person name="Hua S.X."/>
        </authorList>
    </citation>
    <scope>NUCLEOTIDE SEQUENCE [LARGE SCALE GENOMIC DNA]</scope>
    <source>
        <strain evidence="1 2">F 1598</strain>
    </source>
</reference>
<feature type="non-terminal residue" evidence="1">
    <location>
        <position position="1"/>
    </location>
</feature>
<organism evidence="1 2">
    <name type="scientific">Piloderma croceum (strain F 1598)</name>
    <dbReference type="NCBI Taxonomy" id="765440"/>
    <lineage>
        <taxon>Eukaryota</taxon>
        <taxon>Fungi</taxon>
        <taxon>Dikarya</taxon>
        <taxon>Basidiomycota</taxon>
        <taxon>Agaricomycotina</taxon>
        <taxon>Agaricomycetes</taxon>
        <taxon>Agaricomycetidae</taxon>
        <taxon>Atheliales</taxon>
        <taxon>Atheliaceae</taxon>
        <taxon>Piloderma</taxon>
    </lineage>
</organism>
<evidence type="ECO:0000313" key="1">
    <source>
        <dbReference type="EMBL" id="KIM79349.1"/>
    </source>
</evidence>
<accession>A0A0C3FI84</accession>
<dbReference type="HOGENOM" id="CLU_185466_0_0_1"/>
<dbReference type="Proteomes" id="UP000054166">
    <property type="component" value="Unassembled WGS sequence"/>
</dbReference>
<protein>
    <submittedName>
        <fullName evidence="1">Uncharacterized protein</fullName>
    </submittedName>
</protein>
<dbReference type="OrthoDB" id="3222453at2759"/>
<dbReference type="InParanoid" id="A0A0C3FI84"/>